<dbReference type="OrthoDB" id="7872161at2"/>
<proteinExistence type="predicted"/>
<dbReference type="Proteomes" id="UP000320390">
    <property type="component" value="Chromosome"/>
</dbReference>
<protein>
    <recommendedName>
        <fullName evidence="2">Spore protein YkvP/CgeB glycosyl transferase-like domain-containing protein</fullName>
    </recommendedName>
</protein>
<gene>
    <name evidence="3" type="ORF">Poly30_15030</name>
</gene>
<feature type="domain" description="Spore protein YkvP/CgeB glycosyl transferase-like" evidence="2">
    <location>
        <begin position="441"/>
        <end position="580"/>
    </location>
</feature>
<keyword evidence="4" id="KW-1185">Reference proteome</keyword>
<dbReference type="EMBL" id="CP036434">
    <property type="protein sequence ID" value="QDV05999.1"/>
    <property type="molecule type" value="Genomic_DNA"/>
</dbReference>
<evidence type="ECO:0000259" key="2">
    <source>
        <dbReference type="Pfam" id="PF13524"/>
    </source>
</evidence>
<reference evidence="3 4" key="1">
    <citation type="submission" date="2019-02" db="EMBL/GenBank/DDBJ databases">
        <title>Deep-cultivation of Planctomycetes and their phenomic and genomic characterization uncovers novel biology.</title>
        <authorList>
            <person name="Wiegand S."/>
            <person name="Jogler M."/>
            <person name="Boedeker C."/>
            <person name="Pinto D."/>
            <person name="Vollmers J."/>
            <person name="Rivas-Marin E."/>
            <person name="Kohn T."/>
            <person name="Peeters S.H."/>
            <person name="Heuer A."/>
            <person name="Rast P."/>
            <person name="Oberbeckmann S."/>
            <person name="Bunk B."/>
            <person name="Jeske O."/>
            <person name="Meyerdierks A."/>
            <person name="Storesund J.E."/>
            <person name="Kallscheuer N."/>
            <person name="Luecker S."/>
            <person name="Lage O.M."/>
            <person name="Pohl T."/>
            <person name="Merkel B.J."/>
            <person name="Hornburger P."/>
            <person name="Mueller R.-W."/>
            <person name="Bruemmer F."/>
            <person name="Labrenz M."/>
            <person name="Spormann A.M."/>
            <person name="Op den Camp H."/>
            <person name="Overmann J."/>
            <person name="Amann R."/>
            <person name="Jetten M.S.M."/>
            <person name="Mascher T."/>
            <person name="Medema M.H."/>
            <person name="Devos D.P."/>
            <person name="Kaster A.-K."/>
            <person name="Ovreas L."/>
            <person name="Rohde M."/>
            <person name="Galperin M.Y."/>
            <person name="Jogler C."/>
        </authorList>
    </citation>
    <scope>NUCLEOTIDE SEQUENCE [LARGE SCALE GENOMIC DNA]</scope>
    <source>
        <strain evidence="3 4">Poly30</strain>
    </source>
</reference>
<dbReference type="InterPro" id="IPR055259">
    <property type="entry name" value="YkvP/CgeB_Glyco_trans-like"/>
</dbReference>
<feature type="region of interest" description="Disordered" evidence="1">
    <location>
        <begin position="1"/>
        <end position="20"/>
    </location>
</feature>
<accession>A0A518EPI6</accession>
<dbReference type="RefSeq" id="WP_145195788.1">
    <property type="nucleotide sequence ID" value="NZ_CP036434.1"/>
</dbReference>
<organism evidence="3 4">
    <name type="scientific">Saltatorellus ferox</name>
    <dbReference type="NCBI Taxonomy" id="2528018"/>
    <lineage>
        <taxon>Bacteria</taxon>
        <taxon>Pseudomonadati</taxon>
        <taxon>Planctomycetota</taxon>
        <taxon>Planctomycetia</taxon>
        <taxon>Planctomycetia incertae sedis</taxon>
        <taxon>Saltatorellus</taxon>
    </lineage>
</organism>
<dbReference type="AlphaFoldDB" id="A0A518EPI6"/>
<evidence type="ECO:0000313" key="4">
    <source>
        <dbReference type="Proteomes" id="UP000320390"/>
    </source>
</evidence>
<evidence type="ECO:0000256" key="1">
    <source>
        <dbReference type="SAM" id="MobiDB-lite"/>
    </source>
</evidence>
<name>A0A518EPI6_9BACT</name>
<sequence>MSHIAMLANPEGSRDASRHSGLEPVLENNLCSLLSSPLGTAKSEELVRRIVRADRGNHVIIGGPNPPLYRNQNVLREFVVEQSQLHEQVQDVREDDSVFVFGISLGEQVAHLLRTRPKAKITVWDRDPYMVRLALTRQDYGASLRSGRLTLAIGADLVDYLPKLDQCRVVLHPAFRGIYADEMRLVSESVTGVAPNEGRRWIGLGMGGVVVSDIAESLRSEGYSVFPLEIRRWKAAETTYALDKLKLERVITVNFDQEVAQACQDYGVPLVVWDVDPKTDRTPVPPKSAKNIRVLTLRDGNVETLRAAGFTDVQHLPVGVDVEKRRPMRLKPSEEERYASPVTFVGSSLIERARRFKRLFLQLHASFDCNGSETFEETDRRLESVLAAERSDYTTYITDKLVEESFGEFLRAAQRSGTPDDPQKWVAEIVASQKRIAYVSALADEGIHVWGDAEWKRVASKNRGMRYMGAAAFGHELTLVYNGAGINVDVNRIYQPDVVQLRVFDVLACGGFLIAEHSNALADLFDVGTELESYRTLEELEEKVAHYRAHPDEAAAIAARGLAAVRARHTMRQRVKRLLAPM</sequence>
<evidence type="ECO:0000313" key="3">
    <source>
        <dbReference type="EMBL" id="QDV05999.1"/>
    </source>
</evidence>
<dbReference type="Pfam" id="PF13524">
    <property type="entry name" value="Glyco_trans_1_2"/>
    <property type="match status" value="1"/>
</dbReference>